<dbReference type="AlphaFoldDB" id="K9H0C1"/>
<gene>
    <name evidence="2" type="ORF">C882_4468</name>
</gene>
<sequence length="150" mass="15362">MRALTRLSRLPVVAAFAAALGLAAVLTSEPTIAEGDQVAAVQVVRPWVPPARAGDVKVQAVIGNDEDGPVILMGADTGAATGVTLVHKGEPVEHVIIDPHDAVGPHGFYLLLDDVNGPLTAGDSIEVILLFKDRAPLPVQVAVGEEGVAG</sequence>
<dbReference type="RefSeq" id="WP_009540576.1">
    <property type="nucleotide sequence ID" value="NZ_ANHY01000008.1"/>
</dbReference>
<dbReference type="Gene3D" id="2.60.40.1890">
    <property type="entry name" value="PCu(A)C copper chaperone"/>
    <property type="match status" value="1"/>
</dbReference>
<evidence type="ECO:0000313" key="3">
    <source>
        <dbReference type="Proteomes" id="UP000009881"/>
    </source>
</evidence>
<feature type="chain" id="PRO_5003931403" description="Copper metallochaperone" evidence="1">
    <location>
        <begin position="34"/>
        <end position="150"/>
    </location>
</feature>
<reference evidence="2 3" key="1">
    <citation type="journal article" date="2013" name="Genome Announc.">
        <title>Draft Genome Sequence of an Alphaproteobacterium, Caenispirillum salinarum AK4(T), Isolated from a Solar Saltern.</title>
        <authorList>
            <person name="Khatri I."/>
            <person name="Singh A."/>
            <person name="Korpole S."/>
            <person name="Pinnaka A.K."/>
            <person name="Subramanian S."/>
        </authorList>
    </citation>
    <scope>NUCLEOTIDE SEQUENCE [LARGE SCALE GENOMIC DNA]</scope>
    <source>
        <strain evidence="2 3">AK4</strain>
    </source>
</reference>
<keyword evidence="3" id="KW-1185">Reference proteome</keyword>
<proteinExistence type="predicted"/>
<accession>K9H0C1</accession>
<keyword evidence="1" id="KW-0732">Signal</keyword>
<organism evidence="2 3">
    <name type="scientific">Caenispirillum salinarum AK4</name>
    <dbReference type="NCBI Taxonomy" id="1238182"/>
    <lineage>
        <taxon>Bacteria</taxon>
        <taxon>Pseudomonadati</taxon>
        <taxon>Pseudomonadota</taxon>
        <taxon>Alphaproteobacteria</taxon>
        <taxon>Rhodospirillales</taxon>
        <taxon>Novispirillaceae</taxon>
        <taxon>Caenispirillum</taxon>
    </lineage>
</organism>
<evidence type="ECO:0000313" key="2">
    <source>
        <dbReference type="EMBL" id="EKV30509.1"/>
    </source>
</evidence>
<evidence type="ECO:0008006" key="4">
    <source>
        <dbReference type="Google" id="ProtNLM"/>
    </source>
</evidence>
<dbReference type="SUPFAM" id="SSF110087">
    <property type="entry name" value="DR1885-like metal-binding protein"/>
    <property type="match status" value="1"/>
</dbReference>
<dbReference type="EMBL" id="ANHY01000008">
    <property type="protein sequence ID" value="EKV30509.1"/>
    <property type="molecule type" value="Genomic_DNA"/>
</dbReference>
<evidence type="ECO:0000256" key="1">
    <source>
        <dbReference type="SAM" id="SignalP"/>
    </source>
</evidence>
<protein>
    <recommendedName>
        <fullName evidence="4">Copper metallochaperone</fullName>
    </recommendedName>
</protein>
<name>K9H0C1_9PROT</name>
<comment type="caution">
    <text evidence="2">The sequence shown here is derived from an EMBL/GenBank/DDBJ whole genome shotgun (WGS) entry which is preliminary data.</text>
</comment>
<dbReference type="InterPro" id="IPR036182">
    <property type="entry name" value="PCuAC_sf"/>
</dbReference>
<dbReference type="Proteomes" id="UP000009881">
    <property type="component" value="Unassembled WGS sequence"/>
</dbReference>
<dbReference type="OrthoDB" id="9796962at2"/>
<feature type="signal peptide" evidence="1">
    <location>
        <begin position="1"/>
        <end position="33"/>
    </location>
</feature>
<dbReference type="STRING" id="1238182.C882_4468"/>